<feature type="transmembrane region" description="Helical" evidence="1">
    <location>
        <begin position="12"/>
        <end position="33"/>
    </location>
</feature>
<keyword evidence="3" id="KW-1185">Reference proteome</keyword>
<keyword evidence="1" id="KW-0812">Transmembrane</keyword>
<reference evidence="2 3" key="1">
    <citation type="journal article" date="2018" name="Sci. Rep.">
        <title>Genomic signatures of local adaptation to the degree of environmental predictability in rotifers.</title>
        <authorList>
            <person name="Franch-Gras L."/>
            <person name="Hahn C."/>
            <person name="Garcia-Roger E.M."/>
            <person name="Carmona M.J."/>
            <person name="Serra M."/>
            <person name="Gomez A."/>
        </authorList>
    </citation>
    <scope>NUCLEOTIDE SEQUENCE [LARGE SCALE GENOMIC DNA]</scope>
    <source>
        <strain evidence="2">HYR1</strain>
    </source>
</reference>
<gene>
    <name evidence="2" type="ORF">BpHYR1_014505</name>
</gene>
<accession>A0A3M7QG04</accession>
<organism evidence="2 3">
    <name type="scientific">Brachionus plicatilis</name>
    <name type="common">Marine rotifer</name>
    <name type="synonym">Brachionus muelleri</name>
    <dbReference type="NCBI Taxonomy" id="10195"/>
    <lineage>
        <taxon>Eukaryota</taxon>
        <taxon>Metazoa</taxon>
        <taxon>Spiralia</taxon>
        <taxon>Gnathifera</taxon>
        <taxon>Rotifera</taxon>
        <taxon>Eurotatoria</taxon>
        <taxon>Monogononta</taxon>
        <taxon>Pseudotrocha</taxon>
        <taxon>Ploima</taxon>
        <taxon>Brachionidae</taxon>
        <taxon>Brachionus</taxon>
    </lineage>
</organism>
<sequence>MFAKNFKIMLRLGFFFNISLANISILNSINFSINWKELAKKDKSSYLFPSQQKMKNYLITDRYSIMN</sequence>
<keyword evidence="1" id="KW-0472">Membrane</keyword>
<dbReference type="AlphaFoldDB" id="A0A3M7QG04"/>
<proteinExistence type="predicted"/>
<evidence type="ECO:0000313" key="3">
    <source>
        <dbReference type="Proteomes" id="UP000276133"/>
    </source>
</evidence>
<dbReference type="EMBL" id="REGN01006307">
    <property type="protein sequence ID" value="RNA10094.1"/>
    <property type="molecule type" value="Genomic_DNA"/>
</dbReference>
<comment type="caution">
    <text evidence="2">The sequence shown here is derived from an EMBL/GenBank/DDBJ whole genome shotgun (WGS) entry which is preliminary data.</text>
</comment>
<protein>
    <submittedName>
        <fullName evidence="2">Uncharacterized protein</fullName>
    </submittedName>
</protein>
<dbReference type="Proteomes" id="UP000276133">
    <property type="component" value="Unassembled WGS sequence"/>
</dbReference>
<evidence type="ECO:0000256" key="1">
    <source>
        <dbReference type="SAM" id="Phobius"/>
    </source>
</evidence>
<name>A0A3M7QG04_BRAPC</name>
<keyword evidence="1" id="KW-1133">Transmembrane helix</keyword>
<evidence type="ECO:0000313" key="2">
    <source>
        <dbReference type="EMBL" id="RNA10094.1"/>
    </source>
</evidence>